<dbReference type="PANTHER" id="PTHR22762:SF120">
    <property type="entry name" value="HETEROGLYCAN GLUCOSIDASE 1"/>
    <property type="match status" value="1"/>
</dbReference>
<keyword evidence="4" id="KW-0326">Glycosidase</keyword>
<feature type="domain" description="Glycosyl hydrolase family 31 C-terminal" evidence="6">
    <location>
        <begin position="796"/>
        <end position="903"/>
    </location>
</feature>
<protein>
    <recommendedName>
        <fullName evidence="3">alpha-glucosidase</fullName>
        <ecNumber evidence="3">3.2.1.20</ecNumber>
    </recommendedName>
</protein>
<dbReference type="EC" id="3.2.1.20" evidence="3"/>
<keyword evidence="8" id="KW-1185">Reference proteome</keyword>
<evidence type="ECO:0000256" key="4">
    <source>
        <dbReference type="RuleBase" id="RU361185"/>
    </source>
</evidence>
<evidence type="ECO:0000256" key="2">
    <source>
        <dbReference type="ARBA" id="ARBA00007806"/>
    </source>
</evidence>
<evidence type="ECO:0000259" key="5">
    <source>
        <dbReference type="Pfam" id="PF01055"/>
    </source>
</evidence>
<dbReference type="InterPro" id="IPR000322">
    <property type="entry name" value="Glyco_hydro_31_TIM"/>
</dbReference>
<dbReference type="OrthoDB" id="10070917at2759"/>
<dbReference type="Proteomes" id="UP000250266">
    <property type="component" value="Unassembled WGS sequence"/>
</dbReference>
<sequence>MASADYFEAVKTRDPYTFIKAEDFFSRIITPASGTKQPASITCLDDDQLLADRTPNPVCSHGRIFRFNDQSLLLVQFIRPKVWRIRFHESNKKGSDFTNYNTRTLVQDTLSKLIETLDVSEQIDWRVELIKDPQYFVLQSVLNPTEPGRKVVVQLWLQKNPFKIIALRSVKPLPPAEKLPEIQNYSDSVVTSQIKIEETPGAKTAIIWQTKDRPLRYLDNATVLSVETSSTANYMGFGEQGGKSLFKRKTFLNYFNFDNMRYQNVYERGPLDDREPLYHSEPYWIEVDGLPCYQSQIATFIDNYSHVCVDLHKGDSTAMQVATRFNDFQCIIIAGDNTRELIQLYTSIVGRPRLKPRYVLGFHQGCYGYDTRGKVIDAINKYRQYNIPIDGMHIDVDVQDNYRTFTIDTRPEMFPQPAEMFRELRNQGIKCSTNITPYINSAPSSTYNTYNKGIEKGYFVVDDRDLDPSAPNASDQRYLEYGKGRYPNPYVNNPNVQRPPYNNPDTYNFSEVFNSKTKPFHGGVFYGWGNGNPGVYPNLNERNVRKWWGEQYKYLFETGLEFVWQDMTSPCMAEEYGDMKSFPFRLLLQSDGWSGDPKAAEKKRAIEIWSLYSYNLHKATYHGLNRLWQLSPQLESRKSKRNFIIGRGSFAGAYRFAGLWTGDNSSTWDFLDISVAQVLALGLSGVTIAGADVGGFEPNEGETMFADPELVIRWHCAYSLLPWFRQVLNHYSRKAGKLFQEPYAYNEYYEQKKDQLQEPERLVYRSVLPVCRYYIRLRYSLMQLLYDTMFENLMTGLPIARAMVITDELDRSLFANVRYHQYMVRNDLLVAPPLDKKKSQRKLYLPFPDEWYQMNLRPDDSLGMALSPKAYGGSFVTYYCPISDQEGQIPYVMPMYIREGGIIPQIEVRECVPDPSYPGRKDGPNPVTINIYPGKDNTYDMYLDDGISRESAPTPLYLSEIPNNQGDSSDAKFLRDALGDEMARSEFCHVEIKQQTNRFVDEKDNSRVTRLVTIRALWNNYKGAMETLIGTEYRVVLWHDPETLLDPIATSTKPSQYGSRNDTQSRATVFMVPVKDAHTKGGVTLEVSHSL</sequence>
<dbReference type="GO" id="GO:0030246">
    <property type="term" value="F:carbohydrate binding"/>
    <property type="evidence" value="ECO:0007669"/>
    <property type="project" value="InterPro"/>
</dbReference>
<dbReference type="EMBL" id="KV744919">
    <property type="protein sequence ID" value="OCK81473.1"/>
    <property type="molecule type" value="Genomic_DNA"/>
</dbReference>
<dbReference type="SUPFAM" id="SSF74650">
    <property type="entry name" value="Galactose mutarotase-like"/>
    <property type="match status" value="1"/>
</dbReference>
<accession>A0A8E2ECT3</accession>
<dbReference type="Gene3D" id="2.60.40.1760">
    <property type="entry name" value="glycosyl hydrolase (family 31)"/>
    <property type="match status" value="1"/>
</dbReference>
<organism evidence="7 8">
    <name type="scientific">Lepidopterella palustris CBS 459.81</name>
    <dbReference type="NCBI Taxonomy" id="1314670"/>
    <lineage>
        <taxon>Eukaryota</taxon>
        <taxon>Fungi</taxon>
        <taxon>Dikarya</taxon>
        <taxon>Ascomycota</taxon>
        <taxon>Pezizomycotina</taxon>
        <taxon>Dothideomycetes</taxon>
        <taxon>Pleosporomycetidae</taxon>
        <taxon>Mytilinidiales</taxon>
        <taxon>Argynnaceae</taxon>
        <taxon>Lepidopterella</taxon>
    </lineage>
</organism>
<dbReference type="PANTHER" id="PTHR22762">
    <property type="entry name" value="ALPHA-GLUCOSIDASE"/>
    <property type="match status" value="1"/>
</dbReference>
<reference evidence="7 8" key="1">
    <citation type="journal article" date="2016" name="Nat. Commun.">
        <title>Ectomycorrhizal ecology is imprinted in the genome of the dominant symbiotic fungus Cenococcum geophilum.</title>
        <authorList>
            <consortium name="DOE Joint Genome Institute"/>
            <person name="Peter M."/>
            <person name="Kohler A."/>
            <person name="Ohm R.A."/>
            <person name="Kuo A."/>
            <person name="Krutzmann J."/>
            <person name="Morin E."/>
            <person name="Arend M."/>
            <person name="Barry K.W."/>
            <person name="Binder M."/>
            <person name="Choi C."/>
            <person name="Clum A."/>
            <person name="Copeland A."/>
            <person name="Grisel N."/>
            <person name="Haridas S."/>
            <person name="Kipfer T."/>
            <person name="LaButti K."/>
            <person name="Lindquist E."/>
            <person name="Lipzen A."/>
            <person name="Maire R."/>
            <person name="Meier B."/>
            <person name="Mihaltcheva S."/>
            <person name="Molinier V."/>
            <person name="Murat C."/>
            <person name="Poggeler S."/>
            <person name="Quandt C.A."/>
            <person name="Sperisen C."/>
            <person name="Tritt A."/>
            <person name="Tisserant E."/>
            <person name="Crous P.W."/>
            <person name="Henrissat B."/>
            <person name="Nehls U."/>
            <person name="Egli S."/>
            <person name="Spatafora J.W."/>
            <person name="Grigoriev I.V."/>
            <person name="Martin F.M."/>
        </authorList>
    </citation>
    <scope>NUCLEOTIDE SEQUENCE [LARGE SCALE GENOMIC DNA]</scope>
    <source>
        <strain evidence="7 8">CBS 459.81</strain>
    </source>
</reference>
<dbReference type="Gene3D" id="2.60.40.1180">
    <property type="entry name" value="Golgi alpha-mannosidase II"/>
    <property type="match status" value="1"/>
</dbReference>
<dbReference type="SUPFAM" id="SSF51445">
    <property type="entry name" value="(Trans)glycosidases"/>
    <property type="match status" value="1"/>
</dbReference>
<dbReference type="Pfam" id="PF01055">
    <property type="entry name" value="Glyco_hydro_31_2nd"/>
    <property type="match status" value="1"/>
</dbReference>
<dbReference type="Gene3D" id="3.20.20.80">
    <property type="entry name" value="Glycosidases"/>
    <property type="match status" value="1"/>
</dbReference>
<keyword evidence="4 7" id="KW-0378">Hydrolase</keyword>
<dbReference type="AlphaFoldDB" id="A0A8E2ECT3"/>
<evidence type="ECO:0000256" key="1">
    <source>
        <dbReference type="ARBA" id="ARBA00001657"/>
    </source>
</evidence>
<evidence type="ECO:0000259" key="6">
    <source>
        <dbReference type="Pfam" id="PF21365"/>
    </source>
</evidence>
<dbReference type="InterPro" id="IPR013780">
    <property type="entry name" value="Glyco_hydro_b"/>
</dbReference>
<dbReference type="CDD" id="cd14752">
    <property type="entry name" value="GH31_N"/>
    <property type="match status" value="1"/>
</dbReference>
<dbReference type="GO" id="GO:0005975">
    <property type="term" value="P:carbohydrate metabolic process"/>
    <property type="evidence" value="ECO:0007669"/>
    <property type="project" value="InterPro"/>
</dbReference>
<dbReference type="InterPro" id="IPR048395">
    <property type="entry name" value="Glyco_hydro_31_C"/>
</dbReference>
<dbReference type="InterPro" id="IPR017853">
    <property type="entry name" value="GH"/>
</dbReference>
<evidence type="ECO:0000313" key="8">
    <source>
        <dbReference type="Proteomes" id="UP000250266"/>
    </source>
</evidence>
<proteinExistence type="inferred from homology"/>
<evidence type="ECO:0000256" key="3">
    <source>
        <dbReference type="ARBA" id="ARBA00012741"/>
    </source>
</evidence>
<gene>
    <name evidence="7" type="ORF">K432DRAFT_350930</name>
</gene>
<comment type="similarity">
    <text evidence="2 4">Belongs to the glycosyl hydrolase 31 family.</text>
</comment>
<dbReference type="Pfam" id="PF21365">
    <property type="entry name" value="Glyco_hydro_31_3rd"/>
    <property type="match status" value="1"/>
</dbReference>
<dbReference type="InterPro" id="IPR011013">
    <property type="entry name" value="Gal_mutarotase_sf_dom"/>
</dbReference>
<comment type="catalytic activity">
    <reaction evidence="1">
        <text>Hydrolysis of terminal, non-reducing (1-&gt;4)-linked alpha-D-glucose residues with release of alpha-D-glucose.</text>
        <dbReference type="EC" id="3.2.1.20"/>
    </reaction>
</comment>
<name>A0A8E2ECT3_9PEZI</name>
<dbReference type="GO" id="GO:0004558">
    <property type="term" value="F:alpha-1,4-glucosidase activity"/>
    <property type="evidence" value="ECO:0007669"/>
    <property type="project" value="UniProtKB-EC"/>
</dbReference>
<evidence type="ECO:0000313" key="7">
    <source>
        <dbReference type="EMBL" id="OCK81473.1"/>
    </source>
</evidence>
<feature type="domain" description="Glycoside hydrolase family 31 TIM barrel" evidence="5">
    <location>
        <begin position="352"/>
        <end position="787"/>
    </location>
</feature>